<sequence>MLGARRVDYQRDPVLLLESPKCPRLNNIRSSLLSLSSPSTRHSTTRFHVVSGFLVVVFASLKKIACFTSRVEATFHLWGILPSNLVSPAKQILKFTSSFLDPETKHFDWEAYISRIRQHPAADLVLEKYAPNTLASQTSTINALADEISKIIKQFAPVSLSIDETARRIVEVLTSLNDVKEAGIGHYEPDGTGSAVVYRIFLAIPHPEVENNIRFVVATIKSQADFAEESTWLSLEATSDHRFSASIDMVMLTATEEFVDPN</sequence>
<dbReference type="EMBL" id="CAJMWZ010007185">
    <property type="protein sequence ID" value="CAE6533930.1"/>
    <property type="molecule type" value="Genomic_DNA"/>
</dbReference>
<accession>A0A8H3DNU2</accession>
<dbReference type="AlphaFoldDB" id="A0A8H3DNU2"/>
<dbReference type="Gene3D" id="3.40.198.10">
    <property type="entry name" value="Delta-endotoxin CytB-like"/>
    <property type="match status" value="1"/>
</dbReference>
<dbReference type="InterPro" id="IPR035918">
    <property type="entry name" value="CytB_endotoxin-like_sf"/>
</dbReference>
<protein>
    <recommendedName>
        <fullName evidence="3">Delta-endotoxin CytB</fullName>
    </recommendedName>
</protein>
<name>A0A8H3DNU2_9AGAM</name>
<evidence type="ECO:0000313" key="1">
    <source>
        <dbReference type="EMBL" id="CAE6533930.1"/>
    </source>
</evidence>
<comment type="caution">
    <text evidence="1">The sequence shown here is derived from an EMBL/GenBank/DDBJ whole genome shotgun (WGS) entry which is preliminary data.</text>
</comment>
<evidence type="ECO:0008006" key="3">
    <source>
        <dbReference type="Google" id="ProtNLM"/>
    </source>
</evidence>
<evidence type="ECO:0000313" key="2">
    <source>
        <dbReference type="Proteomes" id="UP000663850"/>
    </source>
</evidence>
<dbReference type="SUPFAM" id="SSF55676">
    <property type="entry name" value="CytB endotoxin-like"/>
    <property type="match status" value="1"/>
</dbReference>
<organism evidence="1 2">
    <name type="scientific">Rhizoctonia solani</name>
    <dbReference type="NCBI Taxonomy" id="456999"/>
    <lineage>
        <taxon>Eukaryota</taxon>
        <taxon>Fungi</taxon>
        <taxon>Dikarya</taxon>
        <taxon>Basidiomycota</taxon>
        <taxon>Agaricomycotina</taxon>
        <taxon>Agaricomycetes</taxon>
        <taxon>Cantharellales</taxon>
        <taxon>Ceratobasidiaceae</taxon>
        <taxon>Rhizoctonia</taxon>
    </lineage>
</organism>
<gene>
    <name evidence="1" type="ORF">RDB_LOCUS136253</name>
</gene>
<reference evidence="1" key="1">
    <citation type="submission" date="2021-01" db="EMBL/GenBank/DDBJ databases">
        <authorList>
            <person name="Kaushik A."/>
        </authorList>
    </citation>
    <scope>NUCLEOTIDE SEQUENCE</scope>
    <source>
        <strain evidence="1">Type strain: AG8-Rh-89/</strain>
    </source>
</reference>
<proteinExistence type="predicted"/>
<dbReference type="Proteomes" id="UP000663850">
    <property type="component" value="Unassembled WGS sequence"/>
</dbReference>